<reference evidence="2 3" key="1">
    <citation type="submission" date="2018-11" db="EMBL/GenBank/DDBJ databases">
        <authorList>
            <consortium name="Pathogen Informatics"/>
        </authorList>
    </citation>
    <scope>NUCLEOTIDE SEQUENCE [LARGE SCALE GENOMIC DNA]</scope>
</reference>
<dbReference type="EMBL" id="UYRV01001072">
    <property type="protein sequence ID" value="VDK46175.1"/>
    <property type="molecule type" value="Genomic_DNA"/>
</dbReference>
<protein>
    <submittedName>
        <fullName evidence="2">Uncharacterized protein</fullName>
    </submittedName>
</protein>
<feature type="chain" id="PRO_5017958590" evidence="1">
    <location>
        <begin position="22"/>
        <end position="145"/>
    </location>
</feature>
<gene>
    <name evidence="2" type="ORF">CGOC_LOCUS697</name>
</gene>
<feature type="signal peptide" evidence="1">
    <location>
        <begin position="1"/>
        <end position="21"/>
    </location>
</feature>
<keyword evidence="1" id="KW-0732">Signal</keyword>
<organism evidence="2 3">
    <name type="scientific">Cylicostephanus goldi</name>
    <name type="common">Nematode worm</name>
    <dbReference type="NCBI Taxonomy" id="71465"/>
    <lineage>
        <taxon>Eukaryota</taxon>
        <taxon>Metazoa</taxon>
        <taxon>Ecdysozoa</taxon>
        <taxon>Nematoda</taxon>
        <taxon>Chromadorea</taxon>
        <taxon>Rhabditida</taxon>
        <taxon>Rhabditina</taxon>
        <taxon>Rhabditomorpha</taxon>
        <taxon>Strongyloidea</taxon>
        <taxon>Strongylidae</taxon>
        <taxon>Cylicostephanus</taxon>
    </lineage>
</organism>
<dbReference type="AlphaFoldDB" id="A0A3P6QZE2"/>
<evidence type="ECO:0000256" key="1">
    <source>
        <dbReference type="SAM" id="SignalP"/>
    </source>
</evidence>
<evidence type="ECO:0000313" key="2">
    <source>
        <dbReference type="EMBL" id="VDK46175.1"/>
    </source>
</evidence>
<dbReference type="Proteomes" id="UP000271889">
    <property type="component" value="Unassembled WGS sequence"/>
</dbReference>
<proteinExistence type="predicted"/>
<sequence length="145" mass="17673">MEWQMLRLCIISAVLAVLTFAGYPWTEPKCKPYRELNEWMEFQFERKFGSKKWEYRCAYVKEAARLLRAAPRRYSFIEILDEHTLPESKKELVRRFVKQHKWKIWKQVKNHFFRILGKHETIVLDPTSTTFEVWMCYGEESSEKD</sequence>
<keyword evidence="3" id="KW-1185">Reference proteome</keyword>
<evidence type="ECO:0000313" key="3">
    <source>
        <dbReference type="Proteomes" id="UP000271889"/>
    </source>
</evidence>
<name>A0A3P6QZE2_CYLGO</name>
<accession>A0A3P6QZE2</accession>